<feature type="region of interest" description="Disordered" evidence="1">
    <location>
        <begin position="25"/>
        <end position="60"/>
    </location>
</feature>
<reference evidence="3" key="1">
    <citation type="submission" date="2024-07" db="EMBL/GenBank/DDBJ databases">
        <authorList>
            <person name="Yu S.T."/>
        </authorList>
    </citation>
    <scope>NUCLEOTIDE SEQUENCE</scope>
    <source>
        <strain evidence="3">R44</strain>
    </source>
</reference>
<dbReference type="AlphaFoldDB" id="A0AB39TFN8"/>
<dbReference type="EMBL" id="CP163444">
    <property type="protein sequence ID" value="XDQ76549.1"/>
    <property type="molecule type" value="Genomic_DNA"/>
</dbReference>
<dbReference type="SUPFAM" id="SSF46689">
    <property type="entry name" value="Homeodomain-like"/>
    <property type="match status" value="1"/>
</dbReference>
<organism evidence="3">
    <name type="scientific">Streptomyces sp. R44</name>
    <dbReference type="NCBI Taxonomy" id="3238633"/>
    <lineage>
        <taxon>Bacteria</taxon>
        <taxon>Bacillati</taxon>
        <taxon>Actinomycetota</taxon>
        <taxon>Actinomycetes</taxon>
        <taxon>Kitasatosporales</taxon>
        <taxon>Streptomycetaceae</taxon>
        <taxon>Streptomyces</taxon>
    </lineage>
</organism>
<accession>A0AB39TFN8</accession>
<dbReference type="Pfam" id="PF13011">
    <property type="entry name" value="LZ_Tnp_IS481"/>
    <property type="match status" value="1"/>
</dbReference>
<gene>
    <name evidence="3" type="ORF">AB5J54_00455</name>
</gene>
<feature type="compositionally biased region" description="Basic and acidic residues" evidence="1">
    <location>
        <begin position="48"/>
        <end position="60"/>
    </location>
</feature>
<dbReference type="InterPro" id="IPR024967">
    <property type="entry name" value="DNA-bd_IS481-type"/>
</dbReference>
<feature type="domain" description="DNA-binding" evidence="2">
    <location>
        <begin position="5"/>
        <end position="56"/>
    </location>
</feature>
<sequence length="60" mass="6779">MAHIGAEAGLSLACRSKWKNRYDTYGATGPMDRPSVPHSSPNRTPPEIVERIDQLRWDNK</sequence>
<proteinExistence type="predicted"/>
<protein>
    <submittedName>
        <fullName evidence="3">Leucine zipper domain-containing protein</fullName>
    </submittedName>
</protein>
<dbReference type="RefSeq" id="WP_369149173.1">
    <property type="nucleotide sequence ID" value="NZ_CP163444.1"/>
</dbReference>
<name>A0AB39TFN8_9ACTN</name>
<dbReference type="InterPro" id="IPR009057">
    <property type="entry name" value="Homeodomain-like_sf"/>
</dbReference>
<evidence type="ECO:0000256" key="1">
    <source>
        <dbReference type="SAM" id="MobiDB-lite"/>
    </source>
</evidence>
<evidence type="ECO:0000259" key="2">
    <source>
        <dbReference type="Pfam" id="PF13011"/>
    </source>
</evidence>
<evidence type="ECO:0000313" key="3">
    <source>
        <dbReference type="EMBL" id="XDQ76549.1"/>
    </source>
</evidence>